<gene>
    <name evidence="4" type="ORF">HF295_03770</name>
</gene>
<keyword evidence="5" id="KW-1185">Reference proteome</keyword>
<organism evidence="4 5">
    <name type="scientific">Hujiaoplasma nucleasis</name>
    <dbReference type="NCBI Taxonomy" id="2725268"/>
    <lineage>
        <taxon>Bacteria</taxon>
        <taxon>Bacillati</taxon>
        <taxon>Mycoplasmatota</taxon>
        <taxon>Mollicutes</taxon>
        <taxon>Candidatus Izemoplasmatales</taxon>
        <taxon>Hujiaoplasmataceae</taxon>
        <taxon>Hujiaoplasma</taxon>
    </lineage>
</organism>
<dbReference type="GO" id="GO:0016491">
    <property type="term" value="F:oxidoreductase activity"/>
    <property type="evidence" value="ECO:0007669"/>
    <property type="project" value="UniProtKB-KW"/>
</dbReference>
<dbReference type="InterPro" id="IPR000415">
    <property type="entry name" value="Nitroreductase-like"/>
</dbReference>
<dbReference type="PANTHER" id="PTHR43673">
    <property type="entry name" value="NAD(P)H NITROREDUCTASE YDGI-RELATED"/>
    <property type="match status" value="1"/>
</dbReference>
<accession>A0A7L6N3K5</accession>
<keyword evidence="2" id="KW-0560">Oxidoreductase</keyword>
<dbReference type="CDD" id="cd02062">
    <property type="entry name" value="Nitro_FMN_reductase"/>
    <property type="match status" value="1"/>
</dbReference>
<dbReference type="AlphaFoldDB" id="A0A7L6N3K5"/>
<dbReference type="EMBL" id="CP051151">
    <property type="protein sequence ID" value="QLY40022.1"/>
    <property type="molecule type" value="Genomic_DNA"/>
</dbReference>
<evidence type="ECO:0000313" key="4">
    <source>
        <dbReference type="EMBL" id="QLY40022.1"/>
    </source>
</evidence>
<dbReference type="KEGG" id="tbk:HF295_03770"/>
<reference evidence="4 5" key="1">
    <citation type="submission" date="2020-04" db="EMBL/GenBank/DDBJ databases">
        <authorList>
            <person name="Zheng R.K."/>
            <person name="Sun C.M."/>
        </authorList>
    </citation>
    <scope>NUCLEOTIDE SEQUENCE [LARGE SCALE GENOMIC DNA]</scope>
    <source>
        <strain evidence="5">zrk29</strain>
    </source>
</reference>
<evidence type="ECO:0000256" key="1">
    <source>
        <dbReference type="ARBA" id="ARBA00007118"/>
    </source>
</evidence>
<sequence length="178" mass="19856">MNKTIEDILSRRSVRSYQDKAIPDEDLQLIIKAGLYAPSAKNKQDWHFSVITNKEVIDQMSDMAIEGMKKIGLEREGDGHIFYHAPVVIVISSRIAFSAINIGCAVENLALAAKALGYGSCIVGQTRYMYHKANEIDVNKLIKIPNGYGHEVSICMGYPKGELPEAKLRKENLVDYVL</sequence>
<dbReference type="PANTHER" id="PTHR43673:SF10">
    <property type="entry name" value="NADH DEHYDROGENASE_NAD(P)H NITROREDUCTASE XCC3605-RELATED"/>
    <property type="match status" value="1"/>
</dbReference>
<evidence type="ECO:0000313" key="5">
    <source>
        <dbReference type="Proteomes" id="UP000512167"/>
    </source>
</evidence>
<dbReference type="Pfam" id="PF00881">
    <property type="entry name" value="Nitroreductase"/>
    <property type="match status" value="1"/>
</dbReference>
<proteinExistence type="inferred from homology"/>
<dbReference type="Proteomes" id="UP000512167">
    <property type="component" value="Chromosome"/>
</dbReference>
<name>A0A7L6N3K5_9MOLU</name>
<feature type="domain" description="Nitroreductase" evidence="3">
    <location>
        <begin position="8"/>
        <end position="158"/>
    </location>
</feature>
<dbReference type="RefSeq" id="WP_312032517.1">
    <property type="nucleotide sequence ID" value="NZ_CP051151.1"/>
</dbReference>
<comment type="similarity">
    <text evidence="1">Belongs to the nitroreductase family.</text>
</comment>
<dbReference type="Gene3D" id="3.40.109.10">
    <property type="entry name" value="NADH Oxidase"/>
    <property type="match status" value="1"/>
</dbReference>
<dbReference type="SUPFAM" id="SSF55469">
    <property type="entry name" value="FMN-dependent nitroreductase-like"/>
    <property type="match status" value="1"/>
</dbReference>
<evidence type="ECO:0000259" key="3">
    <source>
        <dbReference type="Pfam" id="PF00881"/>
    </source>
</evidence>
<evidence type="ECO:0000256" key="2">
    <source>
        <dbReference type="ARBA" id="ARBA00023002"/>
    </source>
</evidence>
<protein>
    <submittedName>
        <fullName evidence="4">Nitroreductase family protein</fullName>
    </submittedName>
</protein>
<dbReference type="InterPro" id="IPR029479">
    <property type="entry name" value="Nitroreductase"/>
</dbReference>